<protein>
    <recommendedName>
        <fullName evidence="3">Protein containing YHS domain protein</fullName>
    </recommendedName>
</protein>
<dbReference type="Gene3D" id="3.40.50.450">
    <property type="match status" value="1"/>
</dbReference>
<proteinExistence type="predicted"/>
<gene>
    <name evidence="1" type="ORF">COY96_02930</name>
</gene>
<dbReference type="AlphaFoldDB" id="A0A2M7Q746"/>
<accession>A0A2M7Q746</accession>
<dbReference type="EMBL" id="PFKZ01000107">
    <property type="protein sequence ID" value="PIY59236.1"/>
    <property type="molecule type" value="Genomic_DNA"/>
</dbReference>
<evidence type="ECO:0000313" key="2">
    <source>
        <dbReference type="Proteomes" id="UP000230363"/>
    </source>
</evidence>
<reference evidence="2" key="1">
    <citation type="submission" date="2017-09" db="EMBL/GenBank/DDBJ databases">
        <title>Depth-based differentiation of microbial function through sediment-hosted aquifers and enrichment of novel symbionts in the deep terrestrial subsurface.</title>
        <authorList>
            <person name="Probst A.J."/>
            <person name="Ladd B."/>
            <person name="Jarett J.K."/>
            <person name="Geller-Mcgrath D.E."/>
            <person name="Sieber C.M.K."/>
            <person name="Emerson J.B."/>
            <person name="Anantharaman K."/>
            <person name="Thomas B.C."/>
            <person name="Malmstrom R."/>
            <person name="Stieglmeier M."/>
            <person name="Klingl A."/>
            <person name="Woyke T."/>
            <person name="Ryan C.M."/>
            <person name="Banfield J.F."/>
        </authorList>
    </citation>
    <scope>NUCLEOTIDE SEQUENCE [LARGE SCALE GENOMIC DNA]</scope>
</reference>
<dbReference type="InterPro" id="IPR041164">
    <property type="entry name" value="LDcluster4"/>
</dbReference>
<evidence type="ECO:0008006" key="3">
    <source>
        <dbReference type="Google" id="ProtNLM"/>
    </source>
</evidence>
<comment type="caution">
    <text evidence="1">The sequence shown here is derived from an EMBL/GenBank/DDBJ whole genome shotgun (WGS) entry which is preliminary data.</text>
</comment>
<name>A0A2M7Q746_9BACT</name>
<organism evidence="1 2">
    <name type="scientific">Candidatus Wolfebacteria bacterium CG_4_10_14_0_8_um_filter_37_11</name>
    <dbReference type="NCBI Taxonomy" id="1975062"/>
    <lineage>
        <taxon>Bacteria</taxon>
        <taxon>Candidatus Wolfeibacteriota</taxon>
    </lineage>
</organism>
<evidence type="ECO:0000313" key="1">
    <source>
        <dbReference type="EMBL" id="PIY59236.1"/>
    </source>
</evidence>
<dbReference type="Proteomes" id="UP000230363">
    <property type="component" value="Unassembled WGS sequence"/>
</dbReference>
<dbReference type="SUPFAM" id="SSF102405">
    <property type="entry name" value="MCP/YpsA-like"/>
    <property type="match status" value="1"/>
</dbReference>
<dbReference type="Pfam" id="PF18306">
    <property type="entry name" value="LDcluster4"/>
    <property type="match status" value="1"/>
</dbReference>
<sequence>MSYNKKMDKNICHTDFKYKICVSGAAETNYCGADAFSSAEELGREIVRHNAVLVDGATTGFPFWAAKGVKQEGGIVIGLSPAATEKEHIQTYQLPIEYHDMIIYTGFNYSGRNLLLVRSADAVIFGCGRMGTLNEFTITFEDKKPIGILQGGWETDELFKELIEKSHRAEEMKGKIVFDSDPKRLLDKLIEIIKKEKNNNHNHKIL</sequence>